<dbReference type="Pfam" id="PF13843">
    <property type="entry name" value="DDE_Tnp_1_7"/>
    <property type="match status" value="1"/>
</dbReference>
<name>A0AAV8WZM6_9CUCU</name>
<dbReference type="EMBL" id="JANEYF010004475">
    <property type="protein sequence ID" value="KAJ8931076.1"/>
    <property type="molecule type" value="Genomic_DNA"/>
</dbReference>
<evidence type="ECO:0000313" key="4">
    <source>
        <dbReference type="EMBL" id="KAJ8931076.1"/>
    </source>
</evidence>
<dbReference type="PANTHER" id="PTHR46599:SF3">
    <property type="entry name" value="PIGGYBAC TRANSPOSABLE ELEMENT-DERIVED PROTEIN 4"/>
    <property type="match status" value="1"/>
</dbReference>
<evidence type="ECO:0000256" key="1">
    <source>
        <dbReference type="SAM" id="MobiDB-lite"/>
    </source>
</evidence>
<protein>
    <recommendedName>
        <fullName evidence="6">PiggyBac transposable element-derived protein domain-containing protein</fullName>
    </recommendedName>
</protein>
<gene>
    <name evidence="4" type="ORF">NQ314_016052</name>
</gene>
<sequence length="560" mass="64678">MEQKPGPSKESEPKIKKVKYDINKHKRLTEEDPFALLEESDEEDPFINESDDDPEFIPSSDSEEDIESTPSPPETPVPSTSQWSDHEMPKTDIPFTGVSGILVNVSGAEPIDYFNLLATEEFYLYLCTKANTHAVELLSKSKGVQSRISRWQDVTIEEMKKFVGLLFHMGTVRINRINDHWKKHYLFNFSIFATFMSRNRFLLILRSLHFENMENQPRTQMGKILLLVNYFNNKMKVVYYPNKELSIDESMVLWRGRLKFRLYIKGKRHKFGIKLYVLCEPNGLVLKLIVYAGSADPQLSGSQHTEKVVLSLLQEKLGVGHSVYMDNFYNSVKLARDLLGNKTYVTGTLRANRKENPAEVVSKKLKKGELVVQFNTDGICVIKWKDRREILAISSEFNGQMEEVTKRGKVLKKPNLINQYNKFMAGVDQSDQMLGYYSCEHKTLIWYKKLAIHIFQIMLLNSFHLYKKGTGNRKSYYEFRLKVIEKLLGPPPQDPIPTIKLQHLPEYCPKGDNGKAKRRRCNVCWSDGQKRKDSVYYCPQCPGGPGLCLTPCFRLFHIAK</sequence>
<accession>A0AAV8WZM6</accession>
<evidence type="ECO:0000259" key="2">
    <source>
        <dbReference type="Pfam" id="PF13842"/>
    </source>
</evidence>
<evidence type="ECO:0000313" key="5">
    <source>
        <dbReference type="Proteomes" id="UP001162156"/>
    </source>
</evidence>
<dbReference type="PANTHER" id="PTHR46599">
    <property type="entry name" value="PIGGYBAC TRANSPOSABLE ELEMENT-DERIVED PROTEIN 4"/>
    <property type="match status" value="1"/>
</dbReference>
<feature type="region of interest" description="Disordered" evidence="1">
    <location>
        <begin position="1"/>
        <end position="89"/>
    </location>
</feature>
<feature type="compositionally biased region" description="Basic and acidic residues" evidence="1">
    <location>
        <begin position="1"/>
        <end position="23"/>
    </location>
</feature>
<organism evidence="4 5">
    <name type="scientific">Rhamnusium bicolor</name>
    <dbReference type="NCBI Taxonomy" id="1586634"/>
    <lineage>
        <taxon>Eukaryota</taxon>
        <taxon>Metazoa</taxon>
        <taxon>Ecdysozoa</taxon>
        <taxon>Arthropoda</taxon>
        <taxon>Hexapoda</taxon>
        <taxon>Insecta</taxon>
        <taxon>Pterygota</taxon>
        <taxon>Neoptera</taxon>
        <taxon>Endopterygota</taxon>
        <taxon>Coleoptera</taxon>
        <taxon>Polyphaga</taxon>
        <taxon>Cucujiformia</taxon>
        <taxon>Chrysomeloidea</taxon>
        <taxon>Cerambycidae</taxon>
        <taxon>Lepturinae</taxon>
        <taxon>Rhagiini</taxon>
        <taxon>Rhamnusium</taxon>
    </lineage>
</organism>
<dbReference type="InterPro" id="IPR032718">
    <property type="entry name" value="PGBD4_Znf_C"/>
</dbReference>
<feature type="compositionally biased region" description="Acidic residues" evidence="1">
    <location>
        <begin position="38"/>
        <end position="67"/>
    </location>
</feature>
<dbReference type="Pfam" id="PF13842">
    <property type="entry name" value="zf-Tnp_2"/>
    <property type="match status" value="1"/>
</dbReference>
<proteinExistence type="predicted"/>
<feature type="domain" description="PiggyBac transposable element-derived protein" evidence="3">
    <location>
        <begin position="110"/>
        <end position="463"/>
    </location>
</feature>
<dbReference type="AlphaFoldDB" id="A0AAV8WZM6"/>
<reference evidence="4" key="1">
    <citation type="journal article" date="2023" name="Insect Mol. Biol.">
        <title>Genome sequencing provides insights into the evolution of gene families encoding plant cell wall-degrading enzymes in longhorned beetles.</title>
        <authorList>
            <person name="Shin N.R."/>
            <person name="Okamura Y."/>
            <person name="Kirsch R."/>
            <person name="Pauchet Y."/>
        </authorList>
    </citation>
    <scope>NUCLEOTIDE SEQUENCE</scope>
    <source>
        <strain evidence="4">RBIC_L_NR</strain>
    </source>
</reference>
<comment type="caution">
    <text evidence="4">The sequence shown here is derived from an EMBL/GenBank/DDBJ whole genome shotgun (WGS) entry which is preliminary data.</text>
</comment>
<feature type="domain" description="PiggyBac transposable element-derived protein 4 C-terminal zinc-finger" evidence="2">
    <location>
        <begin position="513"/>
        <end position="557"/>
    </location>
</feature>
<dbReference type="Proteomes" id="UP001162156">
    <property type="component" value="Unassembled WGS sequence"/>
</dbReference>
<evidence type="ECO:0008006" key="6">
    <source>
        <dbReference type="Google" id="ProtNLM"/>
    </source>
</evidence>
<dbReference type="InterPro" id="IPR029526">
    <property type="entry name" value="PGBD"/>
</dbReference>
<keyword evidence="5" id="KW-1185">Reference proteome</keyword>
<evidence type="ECO:0000259" key="3">
    <source>
        <dbReference type="Pfam" id="PF13843"/>
    </source>
</evidence>